<dbReference type="Gene3D" id="3.40.1160.10">
    <property type="entry name" value="Acetylglutamate kinase-like"/>
    <property type="match status" value="1"/>
</dbReference>
<dbReference type="GO" id="GO:0005737">
    <property type="term" value="C:cytoplasm"/>
    <property type="evidence" value="ECO:0007669"/>
    <property type="project" value="UniProtKB-SubCell"/>
</dbReference>
<comment type="subcellular location">
    <subcellularLocation>
        <location evidence="1 11">Cytoplasm</location>
    </subcellularLocation>
</comment>
<evidence type="ECO:0000256" key="7">
    <source>
        <dbReference type="ARBA" id="ARBA00022777"/>
    </source>
</evidence>
<dbReference type="HAMAP" id="MF_01220_B">
    <property type="entry name" value="PyrH_B"/>
    <property type="match status" value="1"/>
</dbReference>
<feature type="binding site" evidence="11">
    <location>
        <begin position="11"/>
        <end position="14"/>
    </location>
    <ligand>
        <name>ATP</name>
        <dbReference type="ChEBI" id="CHEBI:30616"/>
    </ligand>
</feature>
<keyword evidence="7 11" id="KW-0418">Kinase</keyword>
<name>A0A084ESJ5_MYCCA</name>
<gene>
    <name evidence="11 13" type="primary">pyrH</name>
    <name evidence="13" type="ORF">MCAPa_0060</name>
</gene>
<feature type="binding site" evidence="11">
    <location>
        <position position="171"/>
    </location>
    <ligand>
        <name>ATP</name>
        <dbReference type="ChEBI" id="CHEBI:30616"/>
    </ligand>
</feature>
<sequence>MNYKYKTVLLKLSGEALKGDAEVYDKKCLEDIASQIIHLVKNGLKLGIVIGGGNIWRGKLGENIGMDAINADYMGMLATVMNGLALESTITKMGYDKIKVYSSLPIKTVTDDYNFKKARIKMNEGFISIFVGGTGYSYFTTDTNATIRAIEIGAEAILMAKNGVKGVYDKDPKQHKDAKFIKKISHQEIVDKQLRIMDLTAATLAKDANLKIEVFDMSGDNNIIKVLENKLESTIIE</sequence>
<comment type="subunit">
    <text evidence="11">Homohexamer.</text>
</comment>
<dbReference type="PANTHER" id="PTHR42833">
    <property type="entry name" value="URIDYLATE KINASE"/>
    <property type="match status" value="1"/>
</dbReference>
<reference evidence="13 14" key="1">
    <citation type="submission" date="2014-02" db="EMBL/GenBank/DDBJ databases">
        <title>Genome sequence of Mycoplasma capricolum subsp. capricolum strain 14232.</title>
        <authorList>
            <person name="Sirand-Pugnet P."/>
            <person name="Breton M."/>
            <person name="Dordet-Frisoni E."/>
            <person name="Baranowski E."/>
            <person name="Barre A."/>
            <person name="Couture C."/>
            <person name="Dupuy V."/>
            <person name="Gaurivaud P."/>
            <person name="Jacob D."/>
            <person name="Lemaitre C."/>
            <person name="Manso-Silvan L."/>
            <person name="Nikolski M."/>
            <person name="Nouvel L.-X."/>
            <person name="Poumarat F."/>
            <person name="Tardy F."/>
            <person name="Thebault P."/>
            <person name="Theil S."/>
            <person name="Citti C."/>
            <person name="Thiaucourt F."/>
            <person name="Blanchard A."/>
        </authorList>
    </citation>
    <scope>NUCLEOTIDE SEQUENCE [LARGE SCALE GENOMIC DNA]</scope>
    <source>
        <strain evidence="13 14">14232</strain>
    </source>
</reference>
<dbReference type="SUPFAM" id="SSF53633">
    <property type="entry name" value="Carbamate kinase-like"/>
    <property type="match status" value="1"/>
</dbReference>
<evidence type="ECO:0000256" key="4">
    <source>
        <dbReference type="ARBA" id="ARBA00022490"/>
    </source>
</evidence>
<dbReference type="GO" id="GO:0006225">
    <property type="term" value="P:UDP biosynthetic process"/>
    <property type="evidence" value="ECO:0007669"/>
    <property type="project" value="TreeGrafter"/>
</dbReference>
<dbReference type="Proteomes" id="UP000028533">
    <property type="component" value="Unassembled WGS sequence"/>
</dbReference>
<comment type="caution">
    <text evidence="11">Lacks conserved residue(s) required for the propagation of feature annotation.</text>
</comment>
<dbReference type="RefSeq" id="WP_011387259.1">
    <property type="nucleotide sequence ID" value="NZ_JFDO01000003.1"/>
</dbReference>
<dbReference type="PIRSF" id="PIRSF005650">
    <property type="entry name" value="Uridylate_kin"/>
    <property type="match status" value="1"/>
</dbReference>
<dbReference type="InterPro" id="IPR015963">
    <property type="entry name" value="Uridylate_kinase_bac"/>
</dbReference>
<evidence type="ECO:0000256" key="1">
    <source>
        <dbReference type="ARBA" id="ARBA00004496"/>
    </source>
</evidence>
<dbReference type="CDD" id="cd04254">
    <property type="entry name" value="AAK_UMPK-PyrH-Ec"/>
    <property type="match status" value="1"/>
</dbReference>
<dbReference type="Pfam" id="PF00696">
    <property type="entry name" value="AA_kinase"/>
    <property type="match status" value="1"/>
</dbReference>
<feature type="domain" description="Aspartate/glutamate/uridylate kinase" evidence="12">
    <location>
        <begin position="6"/>
        <end position="216"/>
    </location>
</feature>
<keyword evidence="6 11" id="KW-0547">Nucleotide-binding</keyword>
<comment type="pathway">
    <text evidence="2 11">Pyrimidine metabolism; CTP biosynthesis via de novo pathway; UDP from UMP (UMPK route): step 1/1.</text>
</comment>
<evidence type="ECO:0000256" key="11">
    <source>
        <dbReference type="HAMAP-Rule" id="MF_01220"/>
    </source>
</evidence>
<dbReference type="SMR" id="A0A084ESJ5"/>
<dbReference type="InterPro" id="IPR001048">
    <property type="entry name" value="Asp/Glu/Uridylate_kinase"/>
</dbReference>
<feature type="binding site" evidence="11">
    <location>
        <position position="162"/>
    </location>
    <ligand>
        <name>ATP</name>
        <dbReference type="ChEBI" id="CHEBI:30616"/>
    </ligand>
</feature>
<dbReference type="GO" id="GO:0005524">
    <property type="term" value="F:ATP binding"/>
    <property type="evidence" value="ECO:0007669"/>
    <property type="project" value="UniProtKB-KW"/>
</dbReference>
<feature type="binding site" evidence="11">
    <location>
        <position position="57"/>
    </location>
    <ligand>
        <name>ATP</name>
        <dbReference type="ChEBI" id="CHEBI:30616"/>
    </ligand>
</feature>
<feature type="binding site" evidence="11">
    <location>
        <position position="52"/>
    </location>
    <ligand>
        <name>UMP</name>
        <dbReference type="ChEBI" id="CHEBI:57865"/>
    </ligand>
</feature>
<evidence type="ECO:0000256" key="8">
    <source>
        <dbReference type="ARBA" id="ARBA00022840"/>
    </source>
</evidence>
<feature type="binding site" evidence="11">
    <location>
        <position position="53"/>
    </location>
    <ligand>
        <name>ATP</name>
        <dbReference type="ChEBI" id="CHEBI:30616"/>
    </ligand>
</feature>
<keyword evidence="4 11" id="KW-0963">Cytoplasm</keyword>
<comment type="similarity">
    <text evidence="3 11">Belongs to the UMP kinase family.</text>
</comment>
<dbReference type="InterPro" id="IPR036393">
    <property type="entry name" value="AceGlu_kinase-like_sf"/>
</dbReference>
<dbReference type="EC" id="2.7.4.22" evidence="11"/>
<dbReference type="EMBL" id="JFDO01000003">
    <property type="protein sequence ID" value="KEZ20937.1"/>
    <property type="molecule type" value="Genomic_DNA"/>
</dbReference>
<dbReference type="PANTHER" id="PTHR42833:SF4">
    <property type="entry name" value="URIDYLATE KINASE PUMPKIN, CHLOROPLASTIC"/>
    <property type="match status" value="1"/>
</dbReference>
<evidence type="ECO:0000256" key="5">
    <source>
        <dbReference type="ARBA" id="ARBA00022679"/>
    </source>
</evidence>
<dbReference type="GO" id="GO:0044210">
    <property type="term" value="P:'de novo' CTP biosynthetic process"/>
    <property type="evidence" value="ECO:0007669"/>
    <property type="project" value="UniProtKB-UniRule"/>
</dbReference>
<evidence type="ECO:0000256" key="10">
    <source>
        <dbReference type="ARBA" id="ARBA00047767"/>
    </source>
</evidence>
<accession>A0A084ESJ5</accession>
<feature type="binding site" evidence="11">
    <location>
        <position position="168"/>
    </location>
    <ligand>
        <name>ATP</name>
        <dbReference type="ChEBI" id="CHEBI:30616"/>
    </ligand>
</feature>
<comment type="caution">
    <text evidence="13">The sequence shown here is derived from an EMBL/GenBank/DDBJ whole genome shotgun (WGS) entry which is preliminary data.</text>
</comment>
<dbReference type="GeneID" id="23778670"/>
<comment type="catalytic activity">
    <reaction evidence="10 11">
        <text>UMP + ATP = UDP + ADP</text>
        <dbReference type="Rhea" id="RHEA:24400"/>
        <dbReference type="ChEBI" id="CHEBI:30616"/>
        <dbReference type="ChEBI" id="CHEBI:57865"/>
        <dbReference type="ChEBI" id="CHEBI:58223"/>
        <dbReference type="ChEBI" id="CHEBI:456216"/>
        <dbReference type="EC" id="2.7.4.22"/>
    </reaction>
</comment>
<comment type="function">
    <text evidence="11">Catalyzes the reversible phosphorylation of UMP to UDP.</text>
</comment>
<feature type="binding site" evidence="11">
    <location>
        <begin position="134"/>
        <end position="141"/>
    </location>
    <ligand>
        <name>UMP</name>
        <dbReference type="ChEBI" id="CHEBI:57865"/>
    </ligand>
</feature>
<evidence type="ECO:0000313" key="13">
    <source>
        <dbReference type="EMBL" id="KEZ20937.1"/>
    </source>
</evidence>
<protein>
    <recommendedName>
        <fullName evidence="11">Uridylate kinase</fullName>
        <shortName evidence="11">UK</shortName>
        <ecNumber evidence="11">2.7.4.22</ecNumber>
    </recommendedName>
    <alternativeName>
        <fullName evidence="11">Uridine monophosphate kinase</fullName>
        <shortName evidence="11">UMP kinase</shortName>
        <shortName evidence="11">UMPK</shortName>
    </alternativeName>
</protein>
<keyword evidence="5 11" id="KW-0808">Transferase</keyword>
<dbReference type="InterPro" id="IPR011817">
    <property type="entry name" value="Uridylate_kinase"/>
</dbReference>
<dbReference type="AlphaFoldDB" id="A0A084ESJ5"/>
<dbReference type="GO" id="GO:0033862">
    <property type="term" value="F:UMP kinase activity"/>
    <property type="evidence" value="ECO:0007669"/>
    <property type="project" value="UniProtKB-EC"/>
</dbReference>
<evidence type="ECO:0000313" key="14">
    <source>
        <dbReference type="Proteomes" id="UP000028533"/>
    </source>
</evidence>
<keyword evidence="8 11" id="KW-0067">ATP-binding</keyword>
<dbReference type="FunFam" id="3.40.1160.10:FF:000001">
    <property type="entry name" value="Uridylate kinase"/>
    <property type="match status" value="1"/>
</dbReference>
<proteinExistence type="inferred from homology"/>
<evidence type="ECO:0000256" key="2">
    <source>
        <dbReference type="ARBA" id="ARBA00004791"/>
    </source>
</evidence>
<organism evidence="13 14">
    <name type="scientific">Mycoplasma capricolum subsp. capricolum 14232</name>
    <dbReference type="NCBI Taxonomy" id="1188238"/>
    <lineage>
        <taxon>Bacteria</taxon>
        <taxon>Bacillati</taxon>
        <taxon>Mycoplasmatota</taxon>
        <taxon>Mollicutes</taxon>
        <taxon>Mycoplasmataceae</taxon>
        <taxon>Mycoplasma</taxon>
    </lineage>
</organism>
<comment type="activity regulation">
    <text evidence="11">Inhibited by UTP.</text>
</comment>
<dbReference type="UniPathway" id="UPA00159">
    <property type="reaction ID" value="UER00275"/>
</dbReference>
<dbReference type="NCBIfam" id="TIGR02075">
    <property type="entry name" value="pyrH_bact"/>
    <property type="match status" value="1"/>
</dbReference>
<evidence type="ECO:0000256" key="6">
    <source>
        <dbReference type="ARBA" id="ARBA00022741"/>
    </source>
</evidence>
<evidence type="ECO:0000256" key="3">
    <source>
        <dbReference type="ARBA" id="ARBA00007614"/>
    </source>
</evidence>
<keyword evidence="9 11" id="KW-0665">Pyrimidine biosynthesis</keyword>
<feature type="binding site" evidence="11">
    <location>
        <position position="72"/>
    </location>
    <ligand>
        <name>UMP</name>
        <dbReference type="ChEBI" id="CHEBI:57865"/>
    </ligand>
</feature>
<evidence type="ECO:0000256" key="9">
    <source>
        <dbReference type="ARBA" id="ARBA00022975"/>
    </source>
</evidence>
<evidence type="ECO:0000259" key="12">
    <source>
        <dbReference type="Pfam" id="PF00696"/>
    </source>
</evidence>